<dbReference type="eggNOG" id="COG3221">
    <property type="taxonomic scope" value="Bacteria"/>
</dbReference>
<keyword evidence="5" id="KW-1185">Reference proteome</keyword>
<organism evidence="4 5">
    <name type="scientific">Acetonema longum DSM 6540</name>
    <dbReference type="NCBI Taxonomy" id="1009370"/>
    <lineage>
        <taxon>Bacteria</taxon>
        <taxon>Bacillati</taxon>
        <taxon>Bacillota</taxon>
        <taxon>Negativicutes</taxon>
        <taxon>Acetonemataceae</taxon>
        <taxon>Acetonema</taxon>
    </lineage>
</organism>
<accession>F7NIB4</accession>
<dbReference type="GO" id="GO:0055085">
    <property type="term" value="P:transmembrane transport"/>
    <property type="evidence" value="ECO:0007669"/>
    <property type="project" value="InterPro"/>
</dbReference>
<comment type="similarity">
    <text evidence="1">Belongs to the phosphate/phosphite/phosphonate binding protein family.</text>
</comment>
<feature type="chain" id="PRO_5039286207" evidence="3">
    <location>
        <begin position="30"/>
        <end position="305"/>
    </location>
</feature>
<dbReference type="AlphaFoldDB" id="F7NIB4"/>
<keyword evidence="2 3" id="KW-0732">Signal</keyword>
<dbReference type="PANTHER" id="PTHR35841:SF1">
    <property type="entry name" value="PHOSPHONATES-BINDING PERIPLASMIC PROTEIN"/>
    <property type="match status" value="1"/>
</dbReference>
<evidence type="ECO:0000313" key="5">
    <source>
        <dbReference type="Proteomes" id="UP000003240"/>
    </source>
</evidence>
<dbReference type="STRING" id="1009370.ALO_09064"/>
<dbReference type="EMBL" id="AFGF01000072">
    <property type="protein sequence ID" value="EGO64220.1"/>
    <property type="molecule type" value="Genomic_DNA"/>
</dbReference>
<dbReference type="OrthoDB" id="9781943at2"/>
<evidence type="ECO:0000256" key="2">
    <source>
        <dbReference type="ARBA" id="ARBA00022729"/>
    </source>
</evidence>
<dbReference type="GO" id="GO:0043190">
    <property type="term" value="C:ATP-binding cassette (ABC) transporter complex"/>
    <property type="evidence" value="ECO:0007669"/>
    <property type="project" value="InterPro"/>
</dbReference>
<protein>
    <submittedName>
        <fullName evidence="4">Phosphonate ABC transporter periplasmic phosphonate-binding protein</fullName>
    </submittedName>
</protein>
<feature type="signal peptide" evidence="3">
    <location>
        <begin position="1"/>
        <end position="29"/>
    </location>
</feature>
<evidence type="ECO:0000313" key="4">
    <source>
        <dbReference type="EMBL" id="EGO64220.1"/>
    </source>
</evidence>
<dbReference type="PROSITE" id="PS51257">
    <property type="entry name" value="PROKAR_LIPOPROTEIN"/>
    <property type="match status" value="1"/>
</dbReference>
<name>F7NIB4_9FIRM</name>
<dbReference type="Proteomes" id="UP000003240">
    <property type="component" value="Unassembled WGS sequence"/>
</dbReference>
<sequence>MKMNQFLKSLLPAVLSVLLAITITGCGTGAENAKPEGAVKIIDTIRIGLAPDEDAAAVLKKYGPFIQYLSKATGMKVEPYIGPDYTATIEAMNAGHLDVAWFGPSEYVLAAEVVKNGVEAFAAAIQAEGTLAYKTSFIVRADAGINTLEDMKGKTLAFTDPASTSGHIFGRYSLVQRGHKPEDFFRQVIYSGSHDAGLLAVKNKQVDIAAVSSRKVPGFIKSGLISKDDIKIVFESVEIPADPITYRKDLPWEIKDKIKAAFLKNTPELAASLEGTGFAKFGGADDKAYDLVREAYKTAGLKPEL</sequence>
<reference evidence="4 5" key="1">
    <citation type="journal article" date="2011" name="EMBO J.">
        <title>Structural diversity of bacterial flagellar motors.</title>
        <authorList>
            <person name="Chen S."/>
            <person name="Beeby M."/>
            <person name="Murphy G.E."/>
            <person name="Leadbetter J.R."/>
            <person name="Hendrixson D.R."/>
            <person name="Briegel A."/>
            <person name="Li Z."/>
            <person name="Shi J."/>
            <person name="Tocheva E.I."/>
            <person name="Muller A."/>
            <person name="Dobro M.J."/>
            <person name="Jensen G.J."/>
        </authorList>
    </citation>
    <scope>NUCLEOTIDE SEQUENCE [LARGE SCALE GENOMIC DNA]</scope>
    <source>
        <strain evidence="4 5">DSM 6540</strain>
    </source>
</reference>
<dbReference type="SUPFAM" id="SSF53850">
    <property type="entry name" value="Periplasmic binding protein-like II"/>
    <property type="match status" value="1"/>
</dbReference>
<proteinExistence type="inferred from homology"/>
<dbReference type="InterPro" id="IPR005770">
    <property type="entry name" value="PhnD"/>
</dbReference>
<dbReference type="Gene3D" id="3.40.190.10">
    <property type="entry name" value="Periplasmic binding protein-like II"/>
    <property type="match status" value="2"/>
</dbReference>
<dbReference type="NCBIfam" id="TIGR01098">
    <property type="entry name" value="3A0109s03R"/>
    <property type="match status" value="1"/>
</dbReference>
<gene>
    <name evidence="4" type="ORF">ALO_09064</name>
</gene>
<evidence type="ECO:0000256" key="3">
    <source>
        <dbReference type="SAM" id="SignalP"/>
    </source>
</evidence>
<comment type="caution">
    <text evidence="4">The sequence shown here is derived from an EMBL/GenBank/DDBJ whole genome shotgun (WGS) entry which is preliminary data.</text>
</comment>
<dbReference type="Pfam" id="PF12974">
    <property type="entry name" value="Phosphonate-bd"/>
    <property type="match status" value="1"/>
</dbReference>
<dbReference type="PANTHER" id="PTHR35841">
    <property type="entry name" value="PHOSPHONATES-BINDING PERIPLASMIC PROTEIN"/>
    <property type="match status" value="1"/>
</dbReference>
<evidence type="ECO:0000256" key="1">
    <source>
        <dbReference type="ARBA" id="ARBA00007162"/>
    </source>
</evidence>
<dbReference type="CDD" id="cd01071">
    <property type="entry name" value="PBP2_PhnD_like"/>
    <property type="match status" value="1"/>
</dbReference>